<feature type="compositionally biased region" description="Polar residues" evidence="10">
    <location>
        <begin position="339"/>
        <end position="359"/>
    </location>
</feature>
<dbReference type="OrthoDB" id="2148490at2759"/>
<dbReference type="RefSeq" id="XP_033395890.1">
    <property type="nucleotide sequence ID" value="XM_033546787.1"/>
</dbReference>
<dbReference type="PANTHER" id="PTHR12428:SF66">
    <property type="entry name" value="MITOCHONDRIAL INNER MEMBRANE PROTEIN OXA1L"/>
    <property type="match status" value="1"/>
</dbReference>
<evidence type="ECO:0000256" key="1">
    <source>
        <dbReference type="ARBA" id="ARBA00004448"/>
    </source>
</evidence>
<keyword evidence="7" id="KW-0496">Mitochondrion</keyword>
<keyword evidence="14" id="KW-1185">Reference proteome</keyword>
<comment type="similarity">
    <text evidence="2 9">Belongs to the OXA1/ALB3/YidC family.</text>
</comment>
<dbReference type="GO" id="GO:0032977">
    <property type="term" value="F:membrane insertase activity"/>
    <property type="evidence" value="ECO:0007669"/>
    <property type="project" value="InterPro"/>
</dbReference>
<keyword evidence="5" id="KW-0809">Transit peptide</keyword>
<evidence type="ECO:0000256" key="6">
    <source>
        <dbReference type="ARBA" id="ARBA00022989"/>
    </source>
</evidence>
<sequence>MNILSTSPALGLRKPLAFAPAAAAVRYASTTPATTAAAAAAAPAATENATAASAAAGMPGADAATQATTNLDVVSDAFLSNMISTMPEQIGYLKAIGLDYGWGPTSCIQWLLEHVHVFAGTPWWASIMLTAIVVRAGLFRIFAMTSDIGARQGAMKTVVAPINARMQAARAAGNTEEMMMARSELMQVYKAAGINPVKAFVAPVVQAVTGYCTWKLLRGMSALPVPGFETGGFLWVKDLTLSDPYFLLPLGFGAMIHFVAKRGGETGAIQTLTGLQRKFLLYIMPSLAVVFTFAQPASVVLSFVTASFLGMVQARVLQTPAVREKLGLAPIVAAPVNPFSSDDGSGASGPTTINTTATSRPGFGYQPPTVKSTVQEAGPEATAEPKDGGMLSGARKSFRNTSKEISEGIQNAKTRAGLVDDKPSAKTGHSKDFLKRAEEYEKRRALEDQQARLERQQRRRRSRE</sequence>
<reference evidence="13" key="1">
    <citation type="journal article" date="2020" name="Stud. Mycol.">
        <title>101 Dothideomycetes genomes: a test case for predicting lifestyles and emergence of pathogens.</title>
        <authorList>
            <person name="Haridas S."/>
            <person name="Albert R."/>
            <person name="Binder M."/>
            <person name="Bloem J."/>
            <person name="Labutti K."/>
            <person name="Salamov A."/>
            <person name="Andreopoulos B."/>
            <person name="Baker S."/>
            <person name="Barry K."/>
            <person name="Bills G."/>
            <person name="Bluhm B."/>
            <person name="Cannon C."/>
            <person name="Castanera R."/>
            <person name="Culley D."/>
            <person name="Daum C."/>
            <person name="Ezra D."/>
            <person name="Gonzalez J."/>
            <person name="Henrissat B."/>
            <person name="Kuo A."/>
            <person name="Liang C."/>
            <person name="Lipzen A."/>
            <person name="Lutzoni F."/>
            <person name="Magnuson J."/>
            <person name="Mondo S."/>
            <person name="Nolan M."/>
            <person name="Ohm R."/>
            <person name="Pangilinan J."/>
            <person name="Park H.-J."/>
            <person name="Ramirez L."/>
            <person name="Alfaro M."/>
            <person name="Sun H."/>
            <person name="Tritt A."/>
            <person name="Yoshinaga Y."/>
            <person name="Zwiers L.-H."/>
            <person name="Turgeon B."/>
            <person name="Goodwin S."/>
            <person name="Spatafora J."/>
            <person name="Crous P."/>
            <person name="Grigoriev I."/>
        </authorList>
    </citation>
    <scope>NUCLEOTIDE SEQUENCE</scope>
    <source>
        <strain evidence="13">CBS 121167</strain>
    </source>
</reference>
<dbReference type="AlphaFoldDB" id="A0A6A6BB81"/>
<feature type="compositionally biased region" description="Basic and acidic residues" evidence="10">
    <location>
        <begin position="418"/>
        <end position="456"/>
    </location>
</feature>
<gene>
    <name evidence="13" type="ORF">K452DRAFT_52298</name>
</gene>
<evidence type="ECO:0000256" key="10">
    <source>
        <dbReference type="SAM" id="MobiDB-lite"/>
    </source>
</evidence>
<accession>A0A6A6BB81</accession>
<evidence type="ECO:0000256" key="2">
    <source>
        <dbReference type="ARBA" id="ARBA00009877"/>
    </source>
</evidence>
<evidence type="ECO:0000256" key="7">
    <source>
        <dbReference type="ARBA" id="ARBA00023128"/>
    </source>
</evidence>
<dbReference type="GeneID" id="54304294"/>
<evidence type="ECO:0000256" key="11">
    <source>
        <dbReference type="SAM" id="Phobius"/>
    </source>
</evidence>
<dbReference type="PANTHER" id="PTHR12428">
    <property type="entry name" value="OXA1"/>
    <property type="match status" value="1"/>
</dbReference>
<evidence type="ECO:0000256" key="3">
    <source>
        <dbReference type="ARBA" id="ARBA00022692"/>
    </source>
</evidence>
<dbReference type="Pfam" id="PF02096">
    <property type="entry name" value="60KD_IMP"/>
    <property type="match status" value="1"/>
</dbReference>
<name>A0A6A6BB81_9PEZI</name>
<evidence type="ECO:0000256" key="9">
    <source>
        <dbReference type="RuleBase" id="RU003945"/>
    </source>
</evidence>
<dbReference type="EMBL" id="ML995490">
    <property type="protein sequence ID" value="KAF2140177.1"/>
    <property type="molecule type" value="Genomic_DNA"/>
</dbReference>
<dbReference type="GO" id="GO:0005743">
    <property type="term" value="C:mitochondrial inner membrane"/>
    <property type="evidence" value="ECO:0007669"/>
    <property type="project" value="UniProtKB-SubCell"/>
</dbReference>
<dbReference type="GO" id="GO:0032979">
    <property type="term" value="P:protein insertion into mitochondrial inner membrane from matrix"/>
    <property type="evidence" value="ECO:0007669"/>
    <property type="project" value="TreeGrafter"/>
</dbReference>
<evidence type="ECO:0000256" key="4">
    <source>
        <dbReference type="ARBA" id="ARBA00022792"/>
    </source>
</evidence>
<evidence type="ECO:0000256" key="5">
    <source>
        <dbReference type="ARBA" id="ARBA00022946"/>
    </source>
</evidence>
<keyword evidence="3 9" id="KW-0812">Transmembrane</keyword>
<feature type="transmembrane region" description="Helical" evidence="11">
    <location>
        <begin position="279"/>
        <end position="312"/>
    </location>
</feature>
<feature type="domain" description="Membrane insertase YidC/Oxa/ALB C-terminal" evidence="12">
    <location>
        <begin position="123"/>
        <end position="317"/>
    </location>
</feature>
<organism evidence="13 14">
    <name type="scientific">Aplosporella prunicola CBS 121167</name>
    <dbReference type="NCBI Taxonomy" id="1176127"/>
    <lineage>
        <taxon>Eukaryota</taxon>
        <taxon>Fungi</taxon>
        <taxon>Dikarya</taxon>
        <taxon>Ascomycota</taxon>
        <taxon>Pezizomycotina</taxon>
        <taxon>Dothideomycetes</taxon>
        <taxon>Dothideomycetes incertae sedis</taxon>
        <taxon>Botryosphaeriales</taxon>
        <taxon>Aplosporellaceae</taxon>
        <taxon>Aplosporella</taxon>
    </lineage>
</organism>
<protein>
    <recommendedName>
        <fullName evidence="12">Membrane insertase YidC/Oxa/ALB C-terminal domain-containing protein</fullName>
    </recommendedName>
</protein>
<dbReference type="InterPro" id="IPR001708">
    <property type="entry name" value="YidC/ALB3/OXA1/COX18"/>
</dbReference>
<evidence type="ECO:0000313" key="13">
    <source>
        <dbReference type="EMBL" id="KAF2140177.1"/>
    </source>
</evidence>
<evidence type="ECO:0000259" key="12">
    <source>
        <dbReference type="Pfam" id="PF02096"/>
    </source>
</evidence>
<feature type="transmembrane region" description="Helical" evidence="11">
    <location>
        <begin position="123"/>
        <end position="143"/>
    </location>
</feature>
<dbReference type="Proteomes" id="UP000799438">
    <property type="component" value="Unassembled WGS sequence"/>
</dbReference>
<feature type="region of interest" description="Disordered" evidence="10">
    <location>
        <begin position="339"/>
        <end position="464"/>
    </location>
</feature>
<keyword evidence="6 11" id="KW-1133">Transmembrane helix</keyword>
<dbReference type="CDD" id="cd20069">
    <property type="entry name" value="5TM_Oxa1-like"/>
    <property type="match status" value="1"/>
</dbReference>
<evidence type="ECO:0000256" key="8">
    <source>
        <dbReference type="ARBA" id="ARBA00023136"/>
    </source>
</evidence>
<keyword evidence="8 11" id="KW-0472">Membrane</keyword>
<keyword evidence="4" id="KW-0999">Mitochondrion inner membrane</keyword>
<evidence type="ECO:0000313" key="14">
    <source>
        <dbReference type="Proteomes" id="UP000799438"/>
    </source>
</evidence>
<proteinExistence type="inferred from homology"/>
<comment type="subcellular location">
    <subcellularLocation>
        <location evidence="9">Membrane</location>
        <topology evidence="9">Multi-pass membrane protein</topology>
    </subcellularLocation>
    <subcellularLocation>
        <location evidence="1">Mitochondrion inner membrane</location>
        <topology evidence="1">Multi-pass membrane protein</topology>
    </subcellularLocation>
</comment>
<dbReference type="InterPro" id="IPR028055">
    <property type="entry name" value="YidC/Oxa/ALB_C"/>
</dbReference>